<dbReference type="EMBL" id="JACEIQ010000001">
    <property type="protein sequence ID" value="MBA4492896.1"/>
    <property type="molecule type" value="Genomic_DNA"/>
</dbReference>
<reference evidence="4 5" key="1">
    <citation type="submission" date="2020-07" db="EMBL/GenBank/DDBJ databases">
        <authorList>
            <person name="Feng H."/>
        </authorList>
    </citation>
    <scope>NUCLEOTIDE SEQUENCE [LARGE SCALE GENOMIC DNA]</scope>
    <source>
        <strain evidence="5">s-10</strain>
    </source>
</reference>
<evidence type="ECO:0000256" key="2">
    <source>
        <dbReference type="ARBA" id="ARBA00022801"/>
    </source>
</evidence>
<proteinExistence type="predicted"/>
<name>A0A7W1WN70_9BACL</name>
<dbReference type="PANTHER" id="PTHR46470:SF2">
    <property type="entry name" value="GLYCERALDEHYDE 3-PHOSPHATE PHOSPHATASE"/>
    <property type="match status" value="1"/>
</dbReference>
<evidence type="ECO:0000256" key="3">
    <source>
        <dbReference type="ARBA" id="ARBA00022842"/>
    </source>
</evidence>
<keyword evidence="1" id="KW-0479">Metal-binding</keyword>
<dbReference type="SUPFAM" id="SSF56784">
    <property type="entry name" value="HAD-like"/>
    <property type="match status" value="1"/>
</dbReference>
<sequence length="260" mass="30201">MNPPNEILVSFDLDYTLMKNPFRQYVFPELNDLLQPSGEKTVRQWLNEEHTQRLGQGQFASAYDWDNMLQTVGQQQKWACQVSIKELVQKHAVPGKVWLFSDVLPTLQQLKQRDIPMVVATNGFACYQRPVTDCLGITPYFQAFYTPEEIQLAKPQPEFFQFGCRRKLIHVGDRLDQDILGANLAGAVSVWINREFPIAWRDIPAEERKNHPEVKSLLQRRLQREGSSFHTLDHVTPDYILASLDELLPVLEKEMRKKFC</sequence>
<dbReference type="SFLD" id="SFLDG01129">
    <property type="entry name" value="C1.5:_HAD__Beta-PGM__Phosphata"/>
    <property type="match status" value="1"/>
</dbReference>
<keyword evidence="2 4" id="KW-0378">Hydrolase</keyword>
<evidence type="ECO:0000313" key="4">
    <source>
        <dbReference type="EMBL" id="MBA4492896.1"/>
    </source>
</evidence>
<dbReference type="Gene3D" id="1.20.120.710">
    <property type="entry name" value="Haloacid dehalogenase hydrolase-like domain"/>
    <property type="match status" value="1"/>
</dbReference>
<accession>A0A7W1WN70</accession>
<gene>
    <name evidence="4" type="ORF">H1191_01025</name>
</gene>
<dbReference type="RefSeq" id="WP_198065823.1">
    <property type="nucleotide sequence ID" value="NZ_JBHSFL010000015.1"/>
</dbReference>
<evidence type="ECO:0000256" key="1">
    <source>
        <dbReference type="ARBA" id="ARBA00022723"/>
    </source>
</evidence>
<dbReference type="InterPro" id="IPR023214">
    <property type="entry name" value="HAD_sf"/>
</dbReference>
<evidence type="ECO:0000313" key="5">
    <source>
        <dbReference type="Proteomes" id="UP000535491"/>
    </source>
</evidence>
<organism evidence="4 5">
    <name type="scientific">Paenactinomyces guangxiensis</name>
    <dbReference type="NCBI Taxonomy" id="1490290"/>
    <lineage>
        <taxon>Bacteria</taxon>
        <taxon>Bacillati</taxon>
        <taxon>Bacillota</taxon>
        <taxon>Bacilli</taxon>
        <taxon>Bacillales</taxon>
        <taxon>Thermoactinomycetaceae</taxon>
        <taxon>Paenactinomyces</taxon>
    </lineage>
</organism>
<dbReference type="InterPro" id="IPR051400">
    <property type="entry name" value="HAD-like_hydrolase"/>
</dbReference>
<keyword evidence="5" id="KW-1185">Reference proteome</keyword>
<comment type="caution">
    <text evidence="4">The sequence shown here is derived from an EMBL/GenBank/DDBJ whole genome shotgun (WGS) entry which is preliminary data.</text>
</comment>
<dbReference type="PANTHER" id="PTHR46470">
    <property type="entry name" value="N-ACYLNEURAMINATE-9-PHOSPHATASE"/>
    <property type="match status" value="1"/>
</dbReference>
<dbReference type="SFLD" id="SFLDS00003">
    <property type="entry name" value="Haloacid_Dehalogenase"/>
    <property type="match status" value="1"/>
</dbReference>
<keyword evidence="3" id="KW-0460">Magnesium</keyword>
<protein>
    <submittedName>
        <fullName evidence="4">HAD family hydrolase</fullName>
    </submittedName>
</protein>
<dbReference type="InterPro" id="IPR036412">
    <property type="entry name" value="HAD-like_sf"/>
</dbReference>
<dbReference type="GO" id="GO:0016791">
    <property type="term" value="F:phosphatase activity"/>
    <property type="evidence" value="ECO:0007669"/>
    <property type="project" value="TreeGrafter"/>
</dbReference>
<dbReference type="GO" id="GO:0046872">
    <property type="term" value="F:metal ion binding"/>
    <property type="evidence" value="ECO:0007669"/>
    <property type="project" value="UniProtKB-KW"/>
</dbReference>
<dbReference type="AlphaFoldDB" id="A0A7W1WN70"/>
<dbReference type="Pfam" id="PF00702">
    <property type="entry name" value="Hydrolase"/>
    <property type="match status" value="1"/>
</dbReference>
<dbReference type="Proteomes" id="UP000535491">
    <property type="component" value="Unassembled WGS sequence"/>
</dbReference>
<dbReference type="Gene3D" id="3.40.50.1000">
    <property type="entry name" value="HAD superfamily/HAD-like"/>
    <property type="match status" value="1"/>
</dbReference>